<dbReference type="InterPro" id="IPR003168">
    <property type="entry name" value="Nitrile_hydratase_bsu"/>
</dbReference>
<proteinExistence type="inferred from homology"/>
<evidence type="ECO:0000256" key="5">
    <source>
        <dbReference type="PIRNR" id="PIRNR001427"/>
    </source>
</evidence>
<gene>
    <name evidence="9" type="primary">nha2</name>
    <name evidence="9" type="ORF">KILIM_126_00050</name>
</gene>
<feature type="domain" description="Nitrile hydratase beta subunit-like N-terminal" evidence="8">
    <location>
        <begin position="1"/>
        <end position="108"/>
    </location>
</feature>
<organism evidence="9 10">
    <name type="scientific">Kineosphaera limosa NBRC 100340</name>
    <dbReference type="NCBI Taxonomy" id="1184609"/>
    <lineage>
        <taxon>Bacteria</taxon>
        <taxon>Bacillati</taxon>
        <taxon>Actinomycetota</taxon>
        <taxon>Actinomycetes</taxon>
        <taxon>Micrococcales</taxon>
        <taxon>Dermatophilaceae</taxon>
        <taxon>Kineosphaera</taxon>
    </lineage>
</organism>
<evidence type="ECO:0000256" key="4">
    <source>
        <dbReference type="ARBA" id="ARBA00044877"/>
    </source>
</evidence>
<dbReference type="GO" id="GO:0018822">
    <property type="term" value="F:nitrile hydratase activity"/>
    <property type="evidence" value="ECO:0007669"/>
    <property type="project" value="UniProtKB-EC"/>
</dbReference>
<dbReference type="PIRSF" id="PIRSF001427">
    <property type="entry name" value="NHase_beta"/>
    <property type="match status" value="1"/>
</dbReference>
<accession>K6X1V5</accession>
<dbReference type="EMBL" id="BAHD01000126">
    <property type="protein sequence ID" value="GAB98317.1"/>
    <property type="molecule type" value="Genomic_DNA"/>
</dbReference>
<evidence type="ECO:0000256" key="6">
    <source>
        <dbReference type="SAM" id="MobiDB-lite"/>
    </source>
</evidence>
<name>K6X1V5_9MICO</name>
<feature type="domain" description="Nitrile hydratase beta subunit" evidence="7">
    <location>
        <begin position="148"/>
        <end position="245"/>
    </location>
</feature>
<dbReference type="STRING" id="1184609.KILIM_126_00050"/>
<dbReference type="EC" id="4.2.1.84" evidence="5"/>
<dbReference type="InterPro" id="IPR042262">
    <property type="entry name" value="CN_hydtase_beta_C"/>
</dbReference>
<comment type="function">
    <text evidence="1 5">NHase catalyzes the hydration of various nitrile compounds to the corresponding amides.</text>
</comment>
<evidence type="ECO:0000256" key="2">
    <source>
        <dbReference type="ARBA" id="ARBA00009098"/>
    </source>
</evidence>
<dbReference type="GO" id="GO:0046914">
    <property type="term" value="F:transition metal ion binding"/>
    <property type="evidence" value="ECO:0007669"/>
    <property type="project" value="InterPro"/>
</dbReference>
<evidence type="ECO:0000259" key="7">
    <source>
        <dbReference type="Pfam" id="PF02211"/>
    </source>
</evidence>
<dbReference type="OrthoDB" id="3478924at2"/>
<dbReference type="InterPro" id="IPR049054">
    <property type="entry name" value="CN_hydtase_beta-like_N"/>
</dbReference>
<keyword evidence="3 5" id="KW-0456">Lyase</keyword>
<protein>
    <recommendedName>
        <fullName evidence="5">Nitrile hydratase subunit beta</fullName>
        <shortName evidence="5">NHase</shortName>
        <ecNumber evidence="5">4.2.1.84</ecNumber>
    </recommendedName>
</protein>
<keyword evidence="10" id="KW-1185">Reference proteome</keyword>
<dbReference type="RefSeq" id="WP_006594849.1">
    <property type="nucleotide sequence ID" value="NZ_BAHD01000126.1"/>
</dbReference>
<dbReference type="InterPro" id="IPR008990">
    <property type="entry name" value="Elect_transpt_acc-like_dom_sf"/>
</dbReference>
<evidence type="ECO:0000256" key="1">
    <source>
        <dbReference type="ARBA" id="ARBA00004042"/>
    </source>
</evidence>
<comment type="caution">
    <text evidence="9">The sequence shown here is derived from an EMBL/GenBank/DDBJ whole genome shotgun (WGS) entry which is preliminary data.</text>
</comment>
<evidence type="ECO:0000256" key="3">
    <source>
        <dbReference type="ARBA" id="ARBA00023239"/>
    </source>
</evidence>
<comment type="catalytic activity">
    <reaction evidence="4 5">
        <text>an aliphatic primary amide = an aliphatic nitrile + H2O</text>
        <dbReference type="Rhea" id="RHEA:12673"/>
        <dbReference type="ChEBI" id="CHEBI:15377"/>
        <dbReference type="ChEBI" id="CHEBI:65285"/>
        <dbReference type="ChEBI" id="CHEBI:80291"/>
        <dbReference type="EC" id="4.2.1.84"/>
    </reaction>
</comment>
<dbReference type="Gene3D" id="1.10.472.20">
    <property type="entry name" value="Nitrile hydratase, beta subunit"/>
    <property type="match status" value="1"/>
</dbReference>
<evidence type="ECO:0000313" key="9">
    <source>
        <dbReference type="EMBL" id="GAB98317.1"/>
    </source>
</evidence>
<evidence type="ECO:0000259" key="8">
    <source>
        <dbReference type="Pfam" id="PF21006"/>
    </source>
</evidence>
<comment type="similarity">
    <text evidence="2 5">Belongs to the nitrile hydratase subunit beta family.</text>
</comment>
<evidence type="ECO:0000313" key="10">
    <source>
        <dbReference type="Proteomes" id="UP000008366"/>
    </source>
</evidence>
<dbReference type="Gene3D" id="2.30.30.50">
    <property type="match status" value="1"/>
</dbReference>
<dbReference type="SUPFAM" id="SSF50090">
    <property type="entry name" value="Electron transport accessory proteins"/>
    <property type="match status" value="1"/>
</dbReference>
<dbReference type="InterPro" id="IPR024690">
    <property type="entry name" value="CN_hydtase_beta_dom_C"/>
</dbReference>
<dbReference type="Proteomes" id="UP000008366">
    <property type="component" value="Unassembled WGS sequence"/>
</dbReference>
<dbReference type="AlphaFoldDB" id="K6X1V5"/>
<feature type="region of interest" description="Disordered" evidence="6">
    <location>
        <begin position="1"/>
        <end position="24"/>
    </location>
</feature>
<sequence>MDGVHDLGGMHGFGPVRPEPNEPLFHDDWEQRVLTLTLATGALGQWTIDRSRFTREQLPPATYLSSSYYEIWLRALERLLVQSGLLAREDLSEPARSQLGEGAAPTPTTSATSVASTALAGKEGTVARVAAVPWPALRVALDAGTRYEREAATEPLFAVGDRVRTSADHPSGHTRLPRYARDTIGRVVAVRGAHVMAHANAVPAATPAPGDADWLYTVEFDGPSLWGADADPNSCVSIEVWQPNLRAVPLS</sequence>
<dbReference type="Pfam" id="PF02211">
    <property type="entry name" value="NHase_beta_C"/>
    <property type="match status" value="1"/>
</dbReference>
<reference evidence="9 10" key="1">
    <citation type="submission" date="2012-08" db="EMBL/GenBank/DDBJ databases">
        <title>Whole genome shotgun sequence of Kineosphaera limosa NBRC 100340.</title>
        <authorList>
            <person name="Yoshida I."/>
            <person name="Isaki S."/>
            <person name="Hosoyama A."/>
            <person name="Tsuchikane K."/>
            <person name="Katsumata H."/>
            <person name="Ando Y."/>
            <person name="Ohji S."/>
            <person name="Hamada M."/>
            <person name="Tamura T."/>
            <person name="Yamazoe A."/>
            <person name="Yamazaki S."/>
            <person name="Fujita N."/>
        </authorList>
    </citation>
    <scope>NUCLEOTIDE SEQUENCE [LARGE SCALE GENOMIC DNA]</scope>
    <source>
        <strain evidence="9 10">NBRC 100340</strain>
    </source>
</reference>
<dbReference type="eggNOG" id="ENOG502Z87Q">
    <property type="taxonomic scope" value="Bacteria"/>
</dbReference>
<dbReference type="Pfam" id="PF21006">
    <property type="entry name" value="NHase_beta_N"/>
    <property type="match status" value="1"/>
</dbReference>